<accession>X0VRI5</accession>
<dbReference type="EMBL" id="BARS01022456">
    <property type="protein sequence ID" value="GAG13767.1"/>
    <property type="molecule type" value="Genomic_DNA"/>
</dbReference>
<gene>
    <name evidence="1" type="ORF">S01H1_35902</name>
</gene>
<comment type="caution">
    <text evidence="1">The sequence shown here is derived from an EMBL/GenBank/DDBJ whole genome shotgun (WGS) entry which is preliminary data.</text>
</comment>
<feature type="non-terminal residue" evidence="1">
    <location>
        <position position="1"/>
    </location>
</feature>
<reference evidence="1" key="1">
    <citation type="journal article" date="2014" name="Front. Microbiol.">
        <title>High frequency of phylogenetically diverse reductive dehalogenase-homologous genes in deep subseafloor sedimentary metagenomes.</title>
        <authorList>
            <person name="Kawai M."/>
            <person name="Futagami T."/>
            <person name="Toyoda A."/>
            <person name="Takaki Y."/>
            <person name="Nishi S."/>
            <person name="Hori S."/>
            <person name="Arai W."/>
            <person name="Tsubouchi T."/>
            <person name="Morono Y."/>
            <person name="Uchiyama I."/>
            <person name="Ito T."/>
            <person name="Fujiyama A."/>
            <person name="Inagaki F."/>
            <person name="Takami H."/>
        </authorList>
    </citation>
    <scope>NUCLEOTIDE SEQUENCE</scope>
    <source>
        <strain evidence="1">Expedition CK06-06</strain>
    </source>
</reference>
<feature type="non-terminal residue" evidence="1">
    <location>
        <position position="271"/>
    </location>
</feature>
<evidence type="ECO:0000313" key="1">
    <source>
        <dbReference type="EMBL" id="GAG13767.1"/>
    </source>
</evidence>
<dbReference type="AlphaFoldDB" id="X0VRI5"/>
<organism evidence="1">
    <name type="scientific">marine sediment metagenome</name>
    <dbReference type="NCBI Taxonomy" id="412755"/>
    <lineage>
        <taxon>unclassified sequences</taxon>
        <taxon>metagenomes</taxon>
        <taxon>ecological metagenomes</taxon>
    </lineage>
</organism>
<protein>
    <submittedName>
        <fullName evidence="1">Uncharacterized protein</fullName>
    </submittedName>
</protein>
<name>X0VRI5_9ZZZZ</name>
<proteinExistence type="predicted"/>
<sequence length="271" mass="30989">NLQIIGGNIRRASLTDISGLEERNHRAVKTHAESLLHHLESGGRTGFGPFRPKVVKEGLYLIKEVKIDGCPCNEPDRLRGLIDWIEVGDRLDVLKKYWADYCEPPRGSFMSKAAEYQDLCEELKKILQLQKIVEEIKNLIKKIPGLPEPKWHSCESLYALVNAIEAVRTEEKITSIKNSFVGLETVLKGKIKDCNVHSIIGEMLEAVQNRDEKRYNKSYQIISRLQKSCKDLKRRNDLFKKLKTATPSLAINLKKGFTDPCWDIRLATFTE</sequence>